<proteinExistence type="predicted"/>
<gene>
    <name evidence="1" type="ORF">G4B88_001584</name>
</gene>
<evidence type="ECO:0000313" key="2">
    <source>
        <dbReference type="Proteomes" id="UP000583929"/>
    </source>
</evidence>
<dbReference type="AlphaFoldDB" id="A0A7J6I413"/>
<feature type="non-terminal residue" evidence="1">
    <location>
        <position position="1"/>
    </location>
</feature>
<reference evidence="1 2" key="1">
    <citation type="journal article" date="2020" name="bioRxiv">
        <title>Sequence and annotation of 42 cannabis genomes reveals extensive copy number variation in cannabinoid synthesis and pathogen resistance genes.</title>
        <authorList>
            <person name="Mckernan K.J."/>
            <person name="Helbert Y."/>
            <person name="Kane L.T."/>
            <person name="Ebling H."/>
            <person name="Zhang L."/>
            <person name="Liu B."/>
            <person name="Eaton Z."/>
            <person name="Mclaughlin S."/>
            <person name="Kingan S."/>
            <person name="Baybayan P."/>
            <person name="Concepcion G."/>
            <person name="Jordan M."/>
            <person name="Riva A."/>
            <person name="Barbazuk W."/>
            <person name="Harkins T."/>
        </authorList>
    </citation>
    <scope>NUCLEOTIDE SEQUENCE [LARGE SCALE GENOMIC DNA]</scope>
    <source>
        <strain evidence="2">cv. Jamaican Lion 4</strain>
        <tissue evidence="1">Leaf</tissue>
    </source>
</reference>
<accession>A0A7J6I413</accession>
<dbReference type="Proteomes" id="UP000583929">
    <property type="component" value="Unassembled WGS sequence"/>
</dbReference>
<sequence length="76" mass="8621">VAEARGDINGLRFGRNGVRVVNFLKFEICFGSRVDSHSHGPLAGEKITSHFEKYLGMSCFVGQKKNEIFKYNKDRI</sequence>
<organism evidence="1 2">
    <name type="scientific">Cannabis sativa</name>
    <name type="common">Hemp</name>
    <name type="synonym">Marijuana</name>
    <dbReference type="NCBI Taxonomy" id="3483"/>
    <lineage>
        <taxon>Eukaryota</taxon>
        <taxon>Viridiplantae</taxon>
        <taxon>Streptophyta</taxon>
        <taxon>Embryophyta</taxon>
        <taxon>Tracheophyta</taxon>
        <taxon>Spermatophyta</taxon>
        <taxon>Magnoliopsida</taxon>
        <taxon>eudicotyledons</taxon>
        <taxon>Gunneridae</taxon>
        <taxon>Pentapetalae</taxon>
        <taxon>rosids</taxon>
        <taxon>fabids</taxon>
        <taxon>Rosales</taxon>
        <taxon>Cannabaceae</taxon>
        <taxon>Cannabis</taxon>
    </lineage>
</organism>
<keyword evidence="2" id="KW-1185">Reference proteome</keyword>
<name>A0A7J6I413_CANSA</name>
<protein>
    <submittedName>
        <fullName evidence="1">Uncharacterized protein</fullName>
    </submittedName>
</protein>
<dbReference type="EMBL" id="JAATIQ010000012">
    <property type="protein sequence ID" value="KAF4401390.1"/>
    <property type="molecule type" value="Genomic_DNA"/>
</dbReference>
<comment type="caution">
    <text evidence="1">The sequence shown here is derived from an EMBL/GenBank/DDBJ whole genome shotgun (WGS) entry which is preliminary data.</text>
</comment>
<evidence type="ECO:0000313" key="1">
    <source>
        <dbReference type="EMBL" id="KAF4401390.1"/>
    </source>
</evidence>